<keyword evidence="10 15" id="KW-0560">Oxidoreductase</keyword>
<evidence type="ECO:0000256" key="13">
    <source>
        <dbReference type="ARBA" id="ARBA00023136"/>
    </source>
</evidence>
<comment type="cofactor">
    <cofactor evidence="1 14">
        <name>heme</name>
        <dbReference type="ChEBI" id="CHEBI:30413"/>
    </cofactor>
</comment>
<dbReference type="InterPro" id="IPR017972">
    <property type="entry name" value="Cyt_P450_CS"/>
</dbReference>
<dbReference type="PROSITE" id="PS00086">
    <property type="entry name" value="CYTOCHROME_P450"/>
    <property type="match status" value="1"/>
</dbReference>
<evidence type="ECO:0000256" key="12">
    <source>
        <dbReference type="ARBA" id="ARBA00023033"/>
    </source>
</evidence>
<evidence type="ECO:0000256" key="15">
    <source>
        <dbReference type="RuleBase" id="RU000461"/>
    </source>
</evidence>
<dbReference type="PANTHER" id="PTHR24300">
    <property type="entry name" value="CYTOCHROME P450 508A4-RELATED"/>
    <property type="match status" value="1"/>
</dbReference>
<evidence type="ECO:0000256" key="14">
    <source>
        <dbReference type="PIRSR" id="PIRSR602401-1"/>
    </source>
</evidence>
<keyword evidence="6 14" id="KW-0349">Heme</keyword>
<dbReference type="InterPro" id="IPR001128">
    <property type="entry name" value="Cyt_P450"/>
</dbReference>
<keyword evidence="9" id="KW-0492">Microsome</keyword>
<keyword evidence="17" id="KW-1185">Reference proteome</keyword>
<gene>
    <name evidence="16" type="ORF">B7P43_G08117</name>
</gene>
<accession>A0A2J7PVS7</accession>
<dbReference type="Proteomes" id="UP000235965">
    <property type="component" value="Unassembled WGS sequence"/>
</dbReference>
<evidence type="ECO:0000256" key="10">
    <source>
        <dbReference type="ARBA" id="ARBA00023002"/>
    </source>
</evidence>
<evidence type="ECO:0000256" key="3">
    <source>
        <dbReference type="ARBA" id="ARBA00004174"/>
    </source>
</evidence>
<keyword evidence="11 14" id="KW-0408">Iron</keyword>
<feature type="binding site" description="axial binding residue" evidence="14">
    <location>
        <position position="182"/>
    </location>
    <ligand>
        <name>heme</name>
        <dbReference type="ChEBI" id="CHEBI:30413"/>
    </ligand>
    <ligandPart>
        <name>Fe</name>
        <dbReference type="ChEBI" id="CHEBI:18248"/>
    </ligandPart>
</feature>
<evidence type="ECO:0000256" key="2">
    <source>
        <dbReference type="ARBA" id="ARBA00003690"/>
    </source>
</evidence>
<evidence type="ECO:0000256" key="7">
    <source>
        <dbReference type="ARBA" id="ARBA00022723"/>
    </source>
</evidence>
<dbReference type="PRINTS" id="PR00463">
    <property type="entry name" value="EP450I"/>
</dbReference>
<organism evidence="16 17">
    <name type="scientific">Cryptotermes secundus</name>
    <dbReference type="NCBI Taxonomy" id="105785"/>
    <lineage>
        <taxon>Eukaryota</taxon>
        <taxon>Metazoa</taxon>
        <taxon>Ecdysozoa</taxon>
        <taxon>Arthropoda</taxon>
        <taxon>Hexapoda</taxon>
        <taxon>Insecta</taxon>
        <taxon>Pterygota</taxon>
        <taxon>Neoptera</taxon>
        <taxon>Polyneoptera</taxon>
        <taxon>Dictyoptera</taxon>
        <taxon>Blattodea</taxon>
        <taxon>Blattoidea</taxon>
        <taxon>Termitoidae</taxon>
        <taxon>Kalotermitidae</taxon>
        <taxon>Cryptotermitinae</taxon>
        <taxon>Cryptotermes</taxon>
    </lineage>
</organism>
<dbReference type="Pfam" id="PF00067">
    <property type="entry name" value="p450"/>
    <property type="match status" value="1"/>
</dbReference>
<keyword evidence="8" id="KW-0256">Endoplasmic reticulum</keyword>
<evidence type="ECO:0000256" key="6">
    <source>
        <dbReference type="ARBA" id="ARBA00022617"/>
    </source>
</evidence>
<dbReference type="InterPro" id="IPR002401">
    <property type="entry name" value="Cyt_P450_E_grp-I"/>
</dbReference>
<protein>
    <recommendedName>
        <fullName evidence="18">Methyl farnesoate epoxidase</fullName>
    </recommendedName>
</protein>
<sequence>MLEENNPRDFMDIFLLQMEAENVGEHSTFTEEGLIILCLDLFSAGAESVANSLGFCLLYMVLHPRVQEAVQKELDTVIGRSRRPSSEDRVRLPYVEATIAEISRINPIAPITVPHTAIKDTELGGYNIKKNTTFIVSIWGVLNDREHWGDPEAFRPERFLDADGKFFKDEWLIQFGAGKRVCLGEILARSILFLTFCTLMQEFKFTIPEGDPCPSTEALPGFTTAPAPFRVEVTER</sequence>
<dbReference type="GO" id="GO:0005506">
    <property type="term" value="F:iron ion binding"/>
    <property type="evidence" value="ECO:0007669"/>
    <property type="project" value="InterPro"/>
</dbReference>
<dbReference type="GO" id="GO:0016712">
    <property type="term" value="F:oxidoreductase activity, acting on paired donors, with incorporation or reduction of molecular oxygen, reduced flavin or flavoprotein as one donor, and incorporation of one atom of oxygen"/>
    <property type="evidence" value="ECO:0007669"/>
    <property type="project" value="TreeGrafter"/>
</dbReference>
<keyword evidence="7 14" id="KW-0479">Metal-binding</keyword>
<dbReference type="GO" id="GO:0020037">
    <property type="term" value="F:heme binding"/>
    <property type="evidence" value="ECO:0007669"/>
    <property type="project" value="InterPro"/>
</dbReference>
<evidence type="ECO:0008006" key="18">
    <source>
        <dbReference type="Google" id="ProtNLM"/>
    </source>
</evidence>
<name>A0A2J7PVS7_9NEOP</name>
<evidence type="ECO:0000313" key="17">
    <source>
        <dbReference type="Proteomes" id="UP000235965"/>
    </source>
</evidence>
<proteinExistence type="inferred from homology"/>
<comment type="function">
    <text evidence="2">May be involved in the metabolism of insect hormones and in the breakdown of synthetic insecticides.</text>
</comment>
<evidence type="ECO:0000256" key="9">
    <source>
        <dbReference type="ARBA" id="ARBA00022848"/>
    </source>
</evidence>
<dbReference type="PRINTS" id="PR00385">
    <property type="entry name" value="P450"/>
</dbReference>
<dbReference type="GO" id="GO:0006805">
    <property type="term" value="P:xenobiotic metabolic process"/>
    <property type="evidence" value="ECO:0007669"/>
    <property type="project" value="TreeGrafter"/>
</dbReference>
<comment type="caution">
    <text evidence="16">The sequence shown here is derived from an EMBL/GenBank/DDBJ whole genome shotgun (WGS) entry which is preliminary data.</text>
</comment>
<dbReference type="InterPro" id="IPR036396">
    <property type="entry name" value="Cyt_P450_sf"/>
</dbReference>
<comment type="subcellular location">
    <subcellularLocation>
        <location evidence="4">Endoplasmic reticulum membrane</location>
        <topology evidence="4">Peripheral membrane protein</topology>
    </subcellularLocation>
    <subcellularLocation>
        <location evidence="3">Microsome membrane</location>
        <topology evidence="3">Peripheral membrane protein</topology>
    </subcellularLocation>
</comment>
<dbReference type="GO" id="GO:0005789">
    <property type="term" value="C:endoplasmic reticulum membrane"/>
    <property type="evidence" value="ECO:0007669"/>
    <property type="project" value="UniProtKB-SubCell"/>
</dbReference>
<evidence type="ECO:0000256" key="5">
    <source>
        <dbReference type="ARBA" id="ARBA00010617"/>
    </source>
</evidence>
<evidence type="ECO:0000313" key="16">
    <source>
        <dbReference type="EMBL" id="PNF20431.1"/>
    </source>
</evidence>
<keyword evidence="13" id="KW-0472">Membrane</keyword>
<dbReference type="FunFam" id="1.10.630.10:FF:000238">
    <property type="entry name" value="Cytochrome P450 2A6"/>
    <property type="match status" value="1"/>
</dbReference>
<evidence type="ECO:0000256" key="1">
    <source>
        <dbReference type="ARBA" id="ARBA00001971"/>
    </source>
</evidence>
<evidence type="ECO:0000256" key="4">
    <source>
        <dbReference type="ARBA" id="ARBA00004406"/>
    </source>
</evidence>
<dbReference type="InterPro" id="IPR050182">
    <property type="entry name" value="Cytochrome_P450_fam2"/>
</dbReference>
<comment type="similarity">
    <text evidence="5 15">Belongs to the cytochrome P450 family.</text>
</comment>
<dbReference type="OrthoDB" id="3934656at2759"/>
<dbReference type="Gene3D" id="1.10.630.10">
    <property type="entry name" value="Cytochrome P450"/>
    <property type="match status" value="1"/>
</dbReference>
<dbReference type="GO" id="GO:0006082">
    <property type="term" value="P:organic acid metabolic process"/>
    <property type="evidence" value="ECO:0007669"/>
    <property type="project" value="TreeGrafter"/>
</dbReference>
<evidence type="ECO:0000256" key="8">
    <source>
        <dbReference type="ARBA" id="ARBA00022824"/>
    </source>
</evidence>
<dbReference type="GO" id="GO:0008395">
    <property type="term" value="F:steroid hydroxylase activity"/>
    <property type="evidence" value="ECO:0007669"/>
    <property type="project" value="TreeGrafter"/>
</dbReference>
<keyword evidence="12 15" id="KW-0503">Monooxygenase</keyword>
<evidence type="ECO:0000256" key="11">
    <source>
        <dbReference type="ARBA" id="ARBA00023004"/>
    </source>
</evidence>
<dbReference type="EMBL" id="NEVH01020943">
    <property type="protein sequence ID" value="PNF20431.1"/>
    <property type="molecule type" value="Genomic_DNA"/>
</dbReference>
<reference evidence="16 17" key="1">
    <citation type="submission" date="2017-12" db="EMBL/GenBank/DDBJ databases">
        <title>Hemimetabolous genomes reveal molecular basis of termite eusociality.</title>
        <authorList>
            <person name="Harrison M.C."/>
            <person name="Jongepier E."/>
            <person name="Robertson H.M."/>
            <person name="Arning N."/>
            <person name="Bitard-Feildel T."/>
            <person name="Chao H."/>
            <person name="Childers C.P."/>
            <person name="Dinh H."/>
            <person name="Doddapaneni H."/>
            <person name="Dugan S."/>
            <person name="Gowin J."/>
            <person name="Greiner C."/>
            <person name="Han Y."/>
            <person name="Hu H."/>
            <person name="Hughes D.S.T."/>
            <person name="Huylmans A.-K."/>
            <person name="Kemena C."/>
            <person name="Kremer L.P.M."/>
            <person name="Lee S.L."/>
            <person name="Lopez-Ezquerra A."/>
            <person name="Mallet L."/>
            <person name="Monroy-Kuhn J.M."/>
            <person name="Moser A."/>
            <person name="Murali S.C."/>
            <person name="Muzny D.M."/>
            <person name="Otani S."/>
            <person name="Piulachs M.-D."/>
            <person name="Poelchau M."/>
            <person name="Qu J."/>
            <person name="Schaub F."/>
            <person name="Wada-Katsumata A."/>
            <person name="Worley K.C."/>
            <person name="Xie Q."/>
            <person name="Ylla G."/>
            <person name="Poulsen M."/>
            <person name="Gibbs R.A."/>
            <person name="Schal C."/>
            <person name="Richards S."/>
            <person name="Belles X."/>
            <person name="Korb J."/>
            <person name="Bornberg-Bauer E."/>
        </authorList>
    </citation>
    <scope>NUCLEOTIDE SEQUENCE [LARGE SCALE GENOMIC DNA]</scope>
    <source>
        <tissue evidence="16">Whole body</tissue>
    </source>
</reference>
<dbReference type="AlphaFoldDB" id="A0A2J7PVS7"/>
<dbReference type="PANTHER" id="PTHR24300:SF376">
    <property type="entry name" value="CYTOCHROME P450 15A1"/>
    <property type="match status" value="1"/>
</dbReference>
<dbReference type="SUPFAM" id="SSF48264">
    <property type="entry name" value="Cytochrome P450"/>
    <property type="match status" value="1"/>
</dbReference>